<dbReference type="InterPro" id="IPR007110">
    <property type="entry name" value="Ig-like_dom"/>
</dbReference>
<dbReference type="InterPro" id="IPR013098">
    <property type="entry name" value="Ig_I-set"/>
</dbReference>
<evidence type="ECO:0000313" key="4">
    <source>
        <dbReference type="Proteomes" id="UP000261480"/>
    </source>
</evidence>
<feature type="domain" description="Ig-like" evidence="2">
    <location>
        <begin position="3"/>
        <end position="96"/>
    </location>
</feature>
<dbReference type="Ensembl" id="ENSPMET00000022824.1">
    <property type="protein sequence ID" value="ENSPMEP00000030624.1"/>
    <property type="gene ID" value="ENSPMEG00000017163.1"/>
</dbReference>
<dbReference type="Pfam" id="PF07679">
    <property type="entry name" value="I-set"/>
    <property type="match status" value="1"/>
</dbReference>
<evidence type="ECO:0000313" key="3">
    <source>
        <dbReference type="Ensembl" id="ENSPMEP00000030624.1"/>
    </source>
</evidence>
<dbReference type="Gene3D" id="2.60.40.10">
    <property type="entry name" value="Immunoglobulins"/>
    <property type="match status" value="1"/>
</dbReference>
<protein>
    <recommendedName>
        <fullName evidence="2">Ig-like domain-containing protein</fullName>
    </recommendedName>
</protein>
<sequence>MLPRVISILLSSNCTKTANQLKCSCETVGNPTPMTHWFLNGQPVSQSSQMVTNELLDGLHLRSIITVNEPQNRDLSTLLCFSSNSLGSASKTIFVSWLESSRENQGLILALVLITRVTGFVFLVFAVLYLVW</sequence>
<dbReference type="PROSITE" id="PS50835">
    <property type="entry name" value="IG_LIKE"/>
    <property type="match status" value="1"/>
</dbReference>
<reference evidence="3" key="2">
    <citation type="submission" date="2025-09" db="UniProtKB">
        <authorList>
            <consortium name="Ensembl"/>
        </authorList>
    </citation>
    <scope>IDENTIFICATION</scope>
</reference>
<dbReference type="InterPro" id="IPR036179">
    <property type="entry name" value="Ig-like_dom_sf"/>
</dbReference>
<feature type="transmembrane region" description="Helical" evidence="1">
    <location>
        <begin position="107"/>
        <end position="131"/>
    </location>
</feature>
<reference evidence="3" key="1">
    <citation type="submission" date="2025-08" db="UniProtKB">
        <authorList>
            <consortium name="Ensembl"/>
        </authorList>
    </citation>
    <scope>IDENTIFICATION</scope>
</reference>
<proteinExistence type="predicted"/>
<keyword evidence="4" id="KW-1185">Reference proteome</keyword>
<dbReference type="InterPro" id="IPR013783">
    <property type="entry name" value="Ig-like_fold"/>
</dbReference>
<keyword evidence="1" id="KW-0472">Membrane</keyword>
<dbReference type="Proteomes" id="UP000261480">
    <property type="component" value="Unplaced"/>
</dbReference>
<name>A0A3B3YTN4_9TELE</name>
<dbReference type="STRING" id="48701.ENSPMEP00000030624"/>
<dbReference type="SUPFAM" id="SSF48726">
    <property type="entry name" value="Immunoglobulin"/>
    <property type="match status" value="1"/>
</dbReference>
<accession>A0A3B3YTN4</accession>
<keyword evidence="1" id="KW-0812">Transmembrane</keyword>
<evidence type="ECO:0000256" key="1">
    <source>
        <dbReference type="SAM" id="Phobius"/>
    </source>
</evidence>
<keyword evidence="1" id="KW-1133">Transmembrane helix</keyword>
<dbReference type="AlphaFoldDB" id="A0A3B3YTN4"/>
<organism evidence="3 4">
    <name type="scientific">Poecilia mexicana</name>
    <dbReference type="NCBI Taxonomy" id="48701"/>
    <lineage>
        <taxon>Eukaryota</taxon>
        <taxon>Metazoa</taxon>
        <taxon>Chordata</taxon>
        <taxon>Craniata</taxon>
        <taxon>Vertebrata</taxon>
        <taxon>Euteleostomi</taxon>
        <taxon>Actinopterygii</taxon>
        <taxon>Neopterygii</taxon>
        <taxon>Teleostei</taxon>
        <taxon>Neoteleostei</taxon>
        <taxon>Acanthomorphata</taxon>
        <taxon>Ovalentaria</taxon>
        <taxon>Atherinomorphae</taxon>
        <taxon>Cyprinodontiformes</taxon>
        <taxon>Poeciliidae</taxon>
        <taxon>Poeciliinae</taxon>
        <taxon>Poecilia</taxon>
    </lineage>
</organism>
<evidence type="ECO:0000259" key="2">
    <source>
        <dbReference type="PROSITE" id="PS50835"/>
    </source>
</evidence>